<dbReference type="Gene3D" id="2.40.30.10">
    <property type="entry name" value="Translation factors"/>
    <property type="match status" value="1"/>
</dbReference>
<dbReference type="InterPro" id="IPR012675">
    <property type="entry name" value="Beta-grasp_dom_sf"/>
</dbReference>
<reference evidence="4" key="1">
    <citation type="submission" date="2023-07" db="EMBL/GenBank/DDBJ databases">
        <title>30 novel species of actinomycetes from the DSMZ collection.</title>
        <authorList>
            <person name="Nouioui I."/>
        </authorList>
    </citation>
    <scope>NUCLEOTIDE SEQUENCE [LARGE SCALE GENOMIC DNA]</scope>
    <source>
        <strain evidence="4">DSM 45834</strain>
    </source>
</reference>
<dbReference type="CDD" id="cd06185">
    <property type="entry name" value="PDR_like"/>
    <property type="match status" value="1"/>
</dbReference>
<dbReference type="InterPro" id="IPR017938">
    <property type="entry name" value="Riboflavin_synthase-like_b-brl"/>
</dbReference>
<dbReference type="SUPFAM" id="SSF63380">
    <property type="entry name" value="Riboflavin synthase domain-like"/>
    <property type="match status" value="1"/>
</dbReference>
<dbReference type="Pfam" id="PF00111">
    <property type="entry name" value="Fer2"/>
    <property type="match status" value="1"/>
</dbReference>
<dbReference type="SUPFAM" id="SSF54292">
    <property type="entry name" value="2Fe-2S ferredoxin-like"/>
    <property type="match status" value="1"/>
</dbReference>
<dbReference type="SUPFAM" id="SSF52343">
    <property type="entry name" value="Ferredoxin reductase-like, C-terminal NADP-linked domain"/>
    <property type="match status" value="1"/>
</dbReference>
<dbReference type="GO" id="GO:0016491">
    <property type="term" value="F:oxidoreductase activity"/>
    <property type="evidence" value="ECO:0007669"/>
    <property type="project" value="UniProtKB-KW"/>
</dbReference>
<protein>
    <submittedName>
        <fullName evidence="3">PDR/VanB family oxidoreductase</fullName>
        <ecNumber evidence="3">1.-.-.-</ecNumber>
    </submittedName>
</protein>
<dbReference type="Gene3D" id="3.40.50.80">
    <property type="entry name" value="Nucleotide-binding domain of ferredoxin-NADP reductase (FNR) module"/>
    <property type="match status" value="1"/>
</dbReference>
<dbReference type="CDD" id="cd00207">
    <property type="entry name" value="fer2"/>
    <property type="match status" value="1"/>
</dbReference>
<dbReference type="PROSITE" id="PS51384">
    <property type="entry name" value="FAD_FR"/>
    <property type="match status" value="1"/>
</dbReference>
<keyword evidence="3" id="KW-0560">Oxidoreductase</keyword>
<dbReference type="PROSITE" id="PS00197">
    <property type="entry name" value="2FE2S_FER_1"/>
    <property type="match status" value="1"/>
</dbReference>
<dbReference type="InterPro" id="IPR006058">
    <property type="entry name" value="2Fe2S_fd_BS"/>
</dbReference>
<evidence type="ECO:0000256" key="1">
    <source>
        <dbReference type="ARBA" id="ARBA00001974"/>
    </source>
</evidence>
<proteinExistence type="predicted"/>
<sequence>MGATSHKRWGRARVVDVCEVAQHVRQVVLAPERMEAPAPPGSHIDIGVYVNGRADVRSYSVVGSGPYGNEIILGVQLARQSRGGSAFIHQLRRGQEVQITQPLQNFPLNYGRPGYVLAAGGIGITALVAMGKTLKARGADYRFVYGARSRSLMAFVDELTAEHGDRMDLRVDDEGGKLDVDELVASVPDGGELYVCGPAPMLDAIKAAWARTARRPSDLRFETFGSSGRFAPEAFRVRIPRLGLETTVSGDVSMLEALEACGADMMYDCRRGECGLCQVKVLDVQGAIDHRDVFLSDAQHEKNDRLQCCVSRIVSPRTGGLMNGDGQGAEYGSVTIDVP</sequence>
<evidence type="ECO:0000313" key="4">
    <source>
        <dbReference type="Proteomes" id="UP001183202"/>
    </source>
</evidence>
<dbReference type="PANTHER" id="PTHR47354">
    <property type="entry name" value="NADH OXIDOREDUCTASE HCR"/>
    <property type="match status" value="1"/>
</dbReference>
<feature type="domain" description="FAD-binding FR-type" evidence="2">
    <location>
        <begin position="7"/>
        <end position="109"/>
    </location>
</feature>
<name>A0ABU2NAS4_9PSEU</name>
<dbReference type="EC" id="1.-.-.-" evidence="3"/>
<dbReference type="InterPro" id="IPR001041">
    <property type="entry name" value="2Fe-2S_ferredoxin-type"/>
</dbReference>
<dbReference type="InterPro" id="IPR017927">
    <property type="entry name" value="FAD-bd_FR_type"/>
</dbReference>
<comment type="cofactor">
    <cofactor evidence="1">
        <name>FAD</name>
        <dbReference type="ChEBI" id="CHEBI:57692"/>
    </cofactor>
</comment>
<comment type="caution">
    <text evidence="3">The sequence shown here is derived from an EMBL/GenBank/DDBJ whole genome shotgun (WGS) entry which is preliminary data.</text>
</comment>
<dbReference type="PRINTS" id="PR00409">
    <property type="entry name" value="PHDIOXRDTASE"/>
</dbReference>
<dbReference type="Gene3D" id="3.10.20.30">
    <property type="match status" value="1"/>
</dbReference>
<keyword evidence="4" id="KW-1185">Reference proteome</keyword>
<gene>
    <name evidence="3" type="ORF">RM445_11445</name>
</gene>
<evidence type="ECO:0000259" key="2">
    <source>
        <dbReference type="PROSITE" id="PS51384"/>
    </source>
</evidence>
<evidence type="ECO:0000313" key="3">
    <source>
        <dbReference type="EMBL" id="MDT0350138.1"/>
    </source>
</evidence>
<organism evidence="3 4">
    <name type="scientific">Pseudonocardia charpentierae</name>
    <dbReference type="NCBI Taxonomy" id="3075545"/>
    <lineage>
        <taxon>Bacteria</taxon>
        <taxon>Bacillati</taxon>
        <taxon>Actinomycetota</taxon>
        <taxon>Actinomycetes</taxon>
        <taxon>Pseudonocardiales</taxon>
        <taxon>Pseudonocardiaceae</taxon>
        <taxon>Pseudonocardia</taxon>
    </lineage>
</organism>
<dbReference type="InterPro" id="IPR039261">
    <property type="entry name" value="FNR_nucleotide-bd"/>
</dbReference>
<dbReference type="PANTHER" id="PTHR47354:SF2">
    <property type="entry name" value="BLR2392 PROTEIN"/>
    <property type="match status" value="1"/>
</dbReference>
<dbReference type="InterPro" id="IPR050415">
    <property type="entry name" value="MRET"/>
</dbReference>
<dbReference type="InterPro" id="IPR036010">
    <property type="entry name" value="2Fe-2S_ferredoxin-like_sf"/>
</dbReference>
<dbReference type="Proteomes" id="UP001183202">
    <property type="component" value="Unassembled WGS sequence"/>
</dbReference>
<dbReference type="RefSeq" id="WP_311556163.1">
    <property type="nucleotide sequence ID" value="NZ_JAVREJ010000006.1"/>
</dbReference>
<accession>A0ABU2NAS4</accession>
<dbReference type="EMBL" id="JAVREJ010000006">
    <property type="protein sequence ID" value="MDT0350138.1"/>
    <property type="molecule type" value="Genomic_DNA"/>
</dbReference>